<name>A0ABX6KB92_SALCS</name>
<gene>
    <name evidence="1" type="ORF">HBA18_14790</name>
</gene>
<accession>A0ABX6KB92</accession>
<dbReference type="Proteomes" id="UP000501408">
    <property type="component" value="Chromosome 2"/>
</dbReference>
<reference evidence="1 2" key="1">
    <citation type="submission" date="2020-03" db="EMBL/GenBank/DDBJ databases">
        <title>Genome mining reveals the biosynthetic pathways of PHA and ectoines of the halophilic strain Salinivibrio costicola M318 isolated from fermented shrimp paste.</title>
        <authorList>
            <person name="Doan T.V."/>
            <person name="Tran L.T."/>
            <person name="Trieu T.A."/>
            <person name="Nguyen Q.V."/>
            <person name="Quach T.N."/>
            <person name="Phi T.Q."/>
            <person name="Kumar S."/>
        </authorList>
    </citation>
    <scope>NUCLEOTIDE SEQUENCE [LARGE SCALE GENOMIC DNA]</scope>
    <source>
        <strain evidence="1 2">M318</strain>
    </source>
</reference>
<dbReference type="RefSeq" id="WP_167315219.1">
    <property type="nucleotide sequence ID" value="NZ_CP050267.1"/>
</dbReference>
<evidence type="ECO:0000313" key="1">
    <source>
        <dbReference type="EMBL" id="QIR07671.1"/>
    </source>
</evidence>
<dbReference type="EMBL" id="CP050267">
    <property type="protein sequence ID" value="QIR07671.1"/>
    <property type="molecule type" value="Genomic_DNA"/>
</dbReference>
<evidence type="ECO:0000313" key="2">
    <source>
        <dbReference type="Proteomes" id="UP000501408"/>
    </source>
</evidence>
<keyword evidence="2" id="KW-1185">Reference proteome</keyword>
<protein>
    <submittedName>
        <fullName evidence="1">DUF4365 domain-containing protein</fullName>
    </submittedName>
</protein>
<proteinExistence type="predicted"/>
<organism evidence="1 2">
    <name type="scientific">Salinivibrio costicola</name>
    <name type="common">Vibrio costicola</name>
    <dbReference type="NCBI Taxonomy" id="51367"/>
    <lineage>
        <taxon>Bacteria</taxon>
        <taxon>Pseudomonadati</taxon>
        <taxon>Pseudomonadota</taxon>
        <taxon>Gammaproteobacteria</taxon>
        <taxon>Vibrionales</taxon>
        <taxon>Vibrionaceae</taxon>
        <taxon>Salinivibrio</taxon>
    </lineage>
</organism>
<sequence>MVQRTDKHKLGDLGELKVRMMFSDAGFATSEMSKDYGEDFFVFGEDSGIIEPFRIYVQVKASENDDQYKSDWTIYEDCLTVRNWVIGSDLTVLVRYNKKSGEYKFCVPEDEVEYWSLPFIEGGNVAINCNDDFDTEAVKKLMWMARVRHYDRLIKLTQPNEMGEEAWNDVPKYRLFCFELLVRLRLMDHAHSHLDDEIYLKAVHMADEMISDYEDSEDMSAIEKSRYSASLLLILNQLKKVSGFSLGMSKFLLDSCACLLVQLMFHREDVALKELQELAISAGLSV</sequence>